<organism evidence="2 3">
    <name type="scientific">Shewanella electrica</name>
    <dbReference type="NCBI Taxonomy" id="515560"/>
    <lineage>
        <taxon>Bacteria</taxon>
        <taxon>Pseudomonadati</taxon>
        <taxon>Pseudomonadota</taxon>
        <taxon>Gammaproteobacteria</taxon>
        <taxon>Alteromonadales</taxon>
        <taxon>Shewanellaceae</taxon>
        <taxon>Shewanella</taxon>
    </lineage>
</organism>
<evidence type="ECO:0000313" key="3">
    <source>
        <dbReference type="Proteomes" id="UP001201549"/>
    </source>
</evidence>
<proteinExistence type="predicted"/>
<dbReference type="InterPro" id="IPR025392">
    <property type="entry name" value="DUF4124"/>
</dbReference>
<reference evidence="3" key="2">
    <citation type="submission" date="2023-07" db="EMBL/GenBank/DDBJ databases">
        <title>Shewanella mangrovi sp. nov., an acetaldehyde- degrading bacterium isolated from mangrove sediment.</title>
        <authorList>
            <person name="Liu Y."/>
        </authorList>
    </citation>
    <scope>NUCLEOTIDE SEQUENCE [LARGE SCALE GENOMIC DNA]</scope>
    <source>
        <strain evidence="3">C32</strain>
    </source>
</reference>
<dbReference type="Pfam" id="PF13511">
    <property type="entry name" value="DUF4124"/>
    <property type="match status" value="1"/>
</dbReference>
<dbReference type="Proteomes" id="UP001201549">
    <property type="component" value="Unassembled WGS sequence"/>
</dbReference>
<gene>
    <name evidence="2" type="ORF">L9G74_14930</name>
</gene>
<evidence type="ECO:0000259" key="1">
    <source>
        <dbReference type="Pfam" id="PF13511"/>
    </source>
</evidence>
<dbReference type="RefSeq" id="WP_238897217.1">
    <property type="nucleotide sequence ID" value="NZ_JAKOGG010000012.1"/>
</dbReference>
<reference evidence="2 3" key="1">
    <citation type="submission" date="2022-02" db="EMBL/GenBank/DDBJ databases">
        <authorList>
            <person name="Zhuang L."/>
        </authorList>
    </citation>
    <scope>NUCLEOTIDE SEQUENCE [LARGE SCALE GENOMIC DNA]</scope>
    <source>
        <strain evidence="2 3">C32</strain>
    </source>
</reference>
<feature type="domain" description="DUF4124" evidence="1">
    <location>
        <begin position="7"/>
        <end position="58"/>
    </location>
</feature>
<comment type="caution">
    <text evidence="2">The sequence shown here is derived from an EMBL/GenBank/DDBJ whole genome shotgun (WGS) entry which is preliminary data.</text>
</comment>
<keyword evidence="3" id="KW-1185">Reference proteome</keyword>
<name>A0ABT2FN28_9GAMM</name>
<protein>
    <submittedName>
        <fullName evidence="2">DUF4124 domain-containing protein</fullName>
    </submittedName>
</protein>
<evidence type="ECO:0000313" key="2">
    <source>
        <dbReference type="EMBL" id="MCS4557741.1"/>
    </source>
</evidence>
<sequence>MRHLWIMLALIAMSAHGAIYKWVDKDGKVHYSDEPHPNAEVVQLNENTQNSVTIPAPKPLNITPVAAPTTTEQQSRYQLSITSPQQQATIRSNAGDLTVAVNVEPQLASGHHLQLFIDGVAATELQAAGIFQLHDIDRGEHQIEAKVVLQNGKVLASSSATTFFMHQAGLIQPVFPAPSVKKN</sequence>
<dbReference type="EMBL" id="JAKOGG010000012">
    <property type="protein sequence ID" value="MCS4557741.1"/>
    <property type="molecule type" value="Genomic_DNA"/>
</dbReference>
<accession>A0ABT2FN28</accession>